<sequence>MSSTRFISIQGTDHSLSTSNIADDTSIYIVNRLAAKTGAAYGGYKLHYRTNGIWLKCDHSSPLKKYRSFELEFRLPHNPSVFAKRPKETMLVHKSTKGKGYYKGYNYYSLVEISQEIDYNTAFKRYYRLGSTSIDGYDNKNYFWVTKDIEQPGTMDEQDQEKTEAAKVRSMYISAQRASNSKRKEVKSLRRGVTLTQRDIDALLDGDDFY</sequence>
<proteinExistence type="predicted"/>
<protein>
    <submittedName>
        <fullName evidence="1">Uncharacterized protein</fullName>
    </submittedName>
</protein>
<accession>A0A9W7XZF8</accession>
<dbReference type="EMBL" id="JANBOJ010000047">
    <property type="protein sequence ID" value="KAJ1723944.1"/>
    <property type="molecule type" value="Genomic_DNA"/>
</dbReference>
<reference evidence="1" key="1">
    <citation type="submission" date="2022-07" db="EMBL/GenBank/DDBJ databases">
        <title>Phylogenomic reconstructions and comparative analyses of Kickxellomycotina fungi.</title>
        <authorList>
            <person name="Reynolds N.K."/>
            <person name="Stajich J.E."/>
            <person name="Barry K."/>
            <person name="Grigoriev I.V."/>
            <person name="Crous P."/>
            <person name="Smith M.E."/>
        </authorList>
    </citation>
    <scope>NUCLEOTIDE SEQUENCE</scope>
    <source>
        <strain evidence="1">NBRC 32514</strain>
    </source>
</reference>
<gene>
    <name evidence="1" type="ORF">LPJ53_001753</name>
</gene>
<dbReference type="Proteomes" id="UP001149813">
    <property type="component" value="Unassembled WGS sequence"/>
</dbReference>
<keyword evidence="2" id="KW-1185">Reference proteome</keyword>
<dbReference type="AlphaFoldDB" id="A0A9W7XZF8"/>
<dbReference type="OrthoDB" id="5584963at2759"/>
<name>A0A9W7XZF8_9FUNG</name>
<evidence type="ECO:0000313" key="2">
    <source>
        <dbReference type="Proteomes" id="UP001149813"/>
    </source>
</evidence>
<organism evidence="1 2">
    <name type="scientific">Coemansia erecta</name>
    <dbReference type="NCBI Taxonomy" id="147472"/>
    <lineage>
        <taxon>Eukaryota</taxon>
        <taxon>Fungi</taxon>
        <taxon>Fungi incertae sedis</taxon>
        <taxon>Zoopagomycota</taxon>
        <taxon>Kickxellomycotina</taxon>
        <taxon>Kickxellomycetes</taxon>
        <taxon>Kickxellales</taxon>
        <taxon>Kickxellaceae</taxon>
        <taxon>Coemansia</taxon>
    </lineage>
</organism>
<comment type="caution">
    <text evidence="1">The sequence shown here is derived from an EMBL/GenBank/DDBJ whole genome shotgun (WGS) entry which is preliminary data.</text>
</comment>
<evidence type="ECO:0000313" key="1">
    <source>
        <dbReference type="EMBL" id="KAJ1723944.1"/>
    </source>
</evidence>